<dbReference type="InterPro" id="IPR011053">
    <property type="entry name" value="Single_hybrid_motif"/>
</dbReference>
<dbReference type="EMBL" id="CP032819">
    <property type="protein sequence ID" value="AZS28233.1"/>
    <property type="molecule type" value="Genomic_DNA"/>
</dbReference>
<name>A0A3Q9INA7_9BACT</name>
<keyword evidence="5" id="KW-1185">Reference proteome</keyword>
<proteinExistence type="predicted"/>
<dbReference type="InterPro" id="IPR000089">
    <property type="entry name" value="Biotin_lipoyl"/>
</dbReference>
<organism evidence="4 5">
    <name type="scientific">Butyricimonas faecalis</name>
    <dbReference type="NCBI Taxonomy" id="2093856"/>
    <lineage>
        <taxon>Bacteria</taxon>
        <taxon>Pseudomonadati</taxon>
        <taxon>Bacteroidota</taxon>
        <taxon>Bacteroidia</taxon>
        <taxon>Bacteroidales</taxon>
        <taxon>Odoribacteraceae</taxon>
        <taxon>Butyricimonas</taxon>
    </lineage>
</organism>
<dbReference type="OrthoDB" id="9812676at2"/>
<dbReference type="KEGG" id="buy:D8S85_00815"/>
<reference evidence="4 5" key="1">
    <citation type="submission" date="2018-10" db="EMBL/GenBank/DDBJ databases">
        <title>Butyricimonas faecalis sp. nov., isolated from human faeces and emended description of the genus Butyricimonas.</title>
        <authorList>
            <person name="Le Roy T."/>
            <person name="Van der Smissen P."/>
            <person name="Paquot A."/>
            <person name="Delzenne N."/>
            <person name="Muccioli G."/>
            <person name="Collet J.-F."/>
            <person name="Cani P.D."/>
        </authorList>
    </citation>
    <scope>NUCLEOTIDE SEQUENCE [LARGE SCALE GENOMIC DNA]</scope>
    <source>
        <strain evidence="4 5">H184</strain>
    </source>
</reference>
<feature type="compositionally biased region" description="Polar residues" evidence="2">
    <location>
        <begin position="56"/>
        <end position="78"/>
    </location>
</feature>
<dbReference type="PROSITE" id="PS50968">
    <property type="entry name" value="BIOTINYL_LIPOYL"/>
    <property type="match status" value="1"/>
</dbReference>
<evidence type="ECO:0000256" key="2">
    <source>
        <dbReference type="SAM" id="MobiDB-lite"/>
    </source>
</evidence>
<dbReference type="SUPFAM" id="SSF51230">
    <property type="entry name" value="Single hybrid motif"/>
    <property type="match status" value="1"/>
</dbReference>
<dbReference type="CDD" id="cd06850">
    <property type="entry name" value="biotinyl_domain"/>
    <property type="match status" value="1"/>
</dbReference>
<dbReference type="Gene3D" id="2.40.50.100">
    <property type="match status" value="1"/>
</dbReference>
<dbReference type="FunFam" id="2.40.50.100:FF:000003">
    <property type="entry name" value="Acetyl-CoA carboxylase biotin carboxyl carrier protein"/>
    <property type="match status" value="1"/>
</dbReference>
<accession>A0A3Q9INA7</accession>
<keyword evidence="1" id="KW-0092">Biotin</keyword>
<sequence>MNKFKITIDDNNFDVTVNITDHDKATVEVNGISYEVSYESKNTVATTAPRKPAAIPTSTTYKSSTQNTSATNNKTTSIKAPLPGTISAISTKVGSQVKRGDCLVVMEAMKMENNIVASVDGQVKAIHVTVGQSVSQDDPLVDLV</sequence>
<dbReference type="InterPro" id="IPR001882">
    <property type="entry name" value="Biotin_BS"/>
</dbReference>
<evidence type="ECO:0000259" key="3">
    <source>
        <dbReference type="PROSITE" id="PS50968"/>
    </source>
</evidence>
<evidence type="ECO:0000313" key="4">
    <source>
        <dbReference type="EMBL" id="AZS28233.1"/>
    </source>
</evidence>
<dbReference type="InterPro" id="IPR050709">
    <property type="entry name" value="Biotin_Carboxyl_Carrier/Decarb"/>
</dbReference>
<evidence type="ECO:0000313" key="5">
    <source>
        <dbReference type="Proteomes" id="UP000270673"/>
    </source>
</evidence>
<dbReference type="Proteomes" id="UP000270673">
    <property type="component" value="Chromosome"/>
</dbReference>
<dbReference type="PANTHER" id="PTHR45266:SF3">
    <property type="entry name" value="OXALOACETATE DECARBOXYLASE ALPHA CHAIN"/>
    <property type="match status" value="1"/>
</dbReference>
<feature type="domain" description="Lipoyl-binding" evidence="3">
    <location>
        <begin position="69"/>
        <end position="144"/>
    </location>
</feature>
<protein>
    <submittedName>
        <fullName evidence="4">Acetyl-CoA carboxylase biotin carboxyl carrier protein subunit</fullName>
    </submittedName>
</protein>
<dbReference type="Pfam" id="PF00364">
    <property type="entry name" value="Biotin_lipoyl"/>
    <property type="match status" value="1"/>
</dbReference>
<feature type="region of interest" description="Disordered" evidence="2">
    <location>
        <begin position="45"/>
        <end position="81"/>
    </location>
</feature>
<dbReference type="AlphaFoldDB" id="A0A3Q9INA7"/>
<evidence type="ECO:0000256" key="1">
    <source>
        <dbReference type="ARBA" id="ARBA00023267"/>
    </source>
</evidence>
<dbReference type="RefSeq" id="WP_106624372.1">
    <property type="nucleotide sequence ID" value="NZ_CP032819.1"/>
</dbReference>
<gene>
    <name evidence="4" type="ORF">D8S85_00815</name>
</gene>
<dbReference type="PROSITE" id="PS00188">
    <property type="entry name" value="BIOTIN"/>
    <property type="match status" value="1"/>
</dbReference>
<dbReference type="PANTHER" id="PTHR45266">
    <property type="entry name" value="OXALOACETATE DECARBOXYLASE ALPHA CHAIN"/>
    <property type="match status" value="1"/>
</dbReference>